<dbReference type="GO" id="GO:0016787">
    <property type="term" value="F:hydrolase activity"/>
    <property type="evidence" value="ECO:0007669"/>
    <property type="project" value="UniProtKB-KW"/>
</dbReference>
<gene>
    <name evidence="4" type="ORF">CJ014_04835</name>
</gene>
<sequence length="503" mass="52772">MPIVRPTIADLEDIAAGFGMSFTPHELAEMFDLMQSSFDDYDLVDALPDPEARSYDRSRGYRPEGEENHLGAWARKATIAGSANGPLAGRTIVLKDNVALAGVPMMNGSSTLDGHLPALDATVVSRILDAGGTIVGKATCEKFCMSGGSHTSDPGPVHNPWRRGYSAGGSSSGCGALVASGEVDMAIGGDQGGSIRIPASYCGIYGLKPTHGLVPYTGIMPIEATLDHTGPMTASVGDNALLLSVIAGADGLDPRQGAPRLDDYRTAVGAGVAGLRIGLVAEGFAAKGMRSEVAEKVREAARRLAGLGAVVGEISLPEHVTTASVWSPIGLEGLTQQMMRGNGMGFNWKGRYDVGLMAAHAHWRERANDLSPTLKLSMLTGEWGIRRYGGRYYAKAQNLARAMRAAYDRALSACDLLLMPTLPRVASPLPDPGAPLSEVVARAFELNVNTAPLDVTGHPAMSVPCGLVDGLPVGMMLIGRHFGEASIYRAAGAFEASGDWRGF</sequence>
<dbReference type="InterPro" id="IPR020556">
    <property type="entry name" value="Amidase_CS"/>
</dbReference>
<dbReference type="InterPro" id="IPR036928">
    <property type="entry name" value="AS_sf"/>
</dbReference>
<evidence type="ECO:0000259" key="3">
    <source>
        <dbReference type="Pfam" id="PF01425"/>
    </source>
</evidence>
<keyword evidence="5" id="KW-1185">Reference proteome</keyword>
<feature type="domain" description="Amidase" evidence="3">
    <location>
        <begin position="77"/>
        <end position="486"/>
    </location>
</feature>
<dbReference type="PROSITE" id="PS00571">
    <property type="entry name" value="AMIDASES"/>
    <property type="match status" value="1"/>
</dbReference>
<reference evidence="4 5" key="1">
    <citation type="submission" date="2017-08" db="EMBL/GenBank/DDBJ databases">
        <title>Pleomorphomonas carboxidotrophicus sp. nov., a new mesophilic hydrogenogenic carboxidotroph.</title>
        <authorList>
            <person name="Esquivel-Elizondo S."/>
            <person name="Krajmalnik-Brown R."/>
            <person name="Maldonado J."/>
        </authorList>
    </citation>
    <scope>NUCLEOTIDE SEQUENCE [LARGE SCALE GENOMIC DNA]</scope>
    <source>
        <strain evidence="4 5">SVCO-16</strain>
    </source>
</reference>
<dbReference type="SUPFAM" id="SSF75304">
    <property type="entry name" value="Amidase signature (AS) enzymes"/>
    <property type="match status" value="1"/>
</dbReference>
<dbReference type="PANTHER" id="PTHR11895">
    <property type="entry name" value="TRANSAMIDASE"/>
    <property type="match status" value="1"/>
</dbReference>
<dbReference type="OrthoDB" id="9811471at2"/>
<dbReference type="EMBL" id="NQVN01000002">
    <property type="protein sequence ID" value="PIP00073.1"/>
    <property type="molecule type" value="Genomic_DNA"/>
</dbReference>
<keyword evidence="4" id="KW-0378">Hydrolase</keyword>
<dbReference type="NCBIfam" id="NF005565">
    <property type="entry name" value="PRK07235.1"/>
    <property type="match status" value="1"/>
</dbReference>
<dbReference type="Proteomes" id="UP000231070">
    <property type="component" value="Unassembled WGS sequence"/>
</dbReference>
<keyword evidence="4" id="KW-0808">Transferase</keyword>
<comment type="function">
    <text evidence="1">Hydrolyzes indole-3-acetamide (IAM) into indole-3-acetic acid (IAA).</text>
</comment>
<protein>
    <recommendedName>
        <fullName evidence="2">Indoleacetamide hydrolase</fullName>
    </recommendedName>
</protein>
<evidence type="ECO:0000256" key="1">
    <source>
        <dbReference type="ARBA" id="ARBA00003871"/>
    </source>
</evidence>
<evidence type="ECO:0000313" key="5">
    <source>
        <dbReference type="Proteomes" id="UP000231070"/>
    </source>
</evidence>
<comment type="caution">
    <text evidence="4">The sequence shown here is derived from an EMBL/GenBank/DDBJ whole genome shotgun (WGS) entry which is preliminary data.</text>
</comment>
<dbReference type="InterPro" id="IPR000120">
    <property type="entry name" value="Amidase"/>
</dbReference>
<evidence type="ECO:0000256" key="2">
    <source>
        <dbReference type="ARBA" id="ARBA00021874"/>
    </source>
</evidence>
<evidence type="ECO:0000313" key="4">
    <source>
        <dbReference type="EMBL" id="PIP00073.1"/>
    </source>
</evidence>
<dbReference type="InterPro" id="IPR023631">
    <property type="entry name" value="Amidase_dom"/>
</dbReference>
<dbReference type="PANTHER" id="PTHR11895:SF170">
    <property type="entry name" value="AMIDASE"/>
    <property type="match status" value="1"/>
</dbReference>
<name>A0A2G9X0E8_9HYPH</name>
<dbReference type="AlphaFoldDB" id="A0A2G9X0E8"/>
<dbReference type="Pfam" id="PF01425">
    <property type="entry name" value="Amidase"/>
    <property type="match status" value="1"/>
</dbReference>
<dbReference type="RefSeq" id="WP_100079409.1">
    <property type="nucleotide sequence ID" value="NZ_NQVN01000002.1"/>
</dbReference>
<accession>A0A2G9X0E8</accession>
<dbReference type="GO" id="GO:0016740">
    <property type="term" value="F:transferase activity"/>
    <property type="evidence" value="ECO:0007669"/>
    <property type="project" value="UniProtKB-KW"/>
</dbReference>
<dbReference type="Gene3D" id="3.90.1300.10">
    <property type="entry name" value="Amidase signature (AS) domain"/>
    <property type="match status" value="1"/>
</dbReference>
<dbReference type="Gene3D" id="1.10.20.60">
    <property type="entry name" value="Glu-tRNAGln amidotransferase C subunit, N-terminal domain"/>
    <property type="match status" value="1"/>
</dbReference>
<organism evidence="4 5">
    <name type="scientific">Pleomorphomonas carboxyditropha</name>
    <dbReference type="NCBI Taxonomy" id="2023338"/>
    <lineage>
        <taxon>Bacteria</taxon>
        <taxon>Pseudomonadati</taxon>
        <taxon>Pseudomonadota</taxon>
        <taxon>Alphaproteobacteria</taxon>
        <taxon>Hyphomicrobiales</taxon>
        <taxon>Pleomorphomonadaceae</taxon>
        <taxon>Pleomorphomonas</taxon>
    </lineage>
</organism>
<proteinExistence type="predicted"/>